<comment type="caution">
    <text evidence="9">The sequence shown here is derived from an EMBL/GenBank/DDBJ whole genome shotgun (WGS) entry which is preliminary data.</text>
</comment>
<keyword evidence="3 5" id="KW-0687">Ribonucleoprotein</keyword>
<dbReference type="SUPFAM" id="SSF55282">
    <property type="entry name" value="RL5-like"/>
    <property type="match status" value="1"/>
</dbReference>
<dbReference type="Pfam" id="PF00673">
    <property type="entry name" value="Ribosomal_L5_C"/>
    <property type="match status" value="1"/>
</dbReference>
<comment type="subunit">
    <text evidence="5">Part of the 50S ribosomal subunit; part of the 5S rRNA/L5/L18/L25 subcomplex. Contacts the 5S rRNA and the P site tRNA. Forms a bridge to the 30S subunit in the 70S ribosome.</text>
</comment>
<dbReference type="GO" id="GO:0003735">
    <property type="term" value="F:structural constituent of ribosome"/>
    <property type="evidence" value="ECO:0007669"/>
    <property type="project" value="InterPro"/>
</dbReference>
<dbReference type="AlphaFoldDB" id="A0A519BD32"/>
<dbReference type="HAMAP" id="MF_01333_B">
    <property type="entry name" value="Ribosomal_uL5_B"/>
    <property type="match status" value="1"/>
</dbReference>
<dbReference type="EMBL" id="SGBD01000001">
    <property type="protein sequence ID" value="RZD15157.1"/>
    <property type="molecule type" value="Genomic_DNA"/>
</dbReference>
<evidence type="ECO:0000256" key="2">
    <source>
        <dbReference type="ARBA" id="ARBA00022980"/>
    </source>
</evidence>
<dbReference type="GO" id="GO:0000049">
    <property type="term" value="F:tRNA binding"/>
    <property type="evidence" value="ECO:0007669"/>
    <property type="project" value="UniProtKB-UniRule"/>
</dbReference>
<evidence type="ECO:0000256" key="3">
    <source>
        <dbReference type="ARBA" id="ARBA00023274"/>
    </source>
</evidence>
<evidence type="ECO:0000256" key="5">
    <source>
        <dbReference type="HAMAP-Rule" id="MF_01333"/>
    </source>
</evidence>
<name>A0A519BD32_9DELT</name>
<accession>A0A519BD32</accession>
<dbReference type="NCBIfam" id="NF000585">
    <property type="entry name" value="PRK00010.1"/>
    <property type="match status" value="1"/>
</dbReference>
<dbReference type="GO" id="GO:1990904">
    <property type="term" value="C:ribonucleoprotein complex"/>
    <property type="evidence" value="ECO:0007669"/>
    <property type="project" value="UniProtKB-KW"/>
</dbReference>
<evidence type="ECO:0000259" key="8">
    <source>
        <dbReference type="Pfam" id="PF00673"/>
    </source>
</evidence>
<comment type="function">
    <text evidence="5">This is 1 of the proteins that bind and probably mediate the attachment of the 5S RNA into the large ribosomal subunit, where it forms part of the central protuberance. In the 70S ribosome it contacts protein S13 of the 30S subunit (bridge B1b), connecting the 2 subunits; this bridge is implicated in subunit movement. Contacts the P site tRNA; the 5S rRNA and some of its associated proteins might help stabilize positioning of ribosome-bound tRNAs.</text>
</comment>
<dbReference type="PANTHER" id="PTHR11994">
    <property type="entry name" value="60S RIBOSOMAL PROTEIN L11-RELATED"/>
    <property type="match status" value="1"/>
</dbReference>
<dbReference type="GO" id="GO:0006412">
    <property type="term" value="P:translation"/>
    <property type="evidence" value="ECO:0007669"/>
    <property type="project" value="UniProtKB-UniRule"/>
</dbReference>
<dbReference type="InterPro" id="IPR031310">
    <property type="entry name" value="Ribosomal_uL5_N"/>
</dbReference>
<evidence type="ECO:0000256" key="6">
    <source>
        <dbReference type="RuleBase" id="RU003930"/>
    </source>
</evidence>
<dbReference type="InterPro" id="IPR020930">
    <property type="entry name" value="Ribosomal_uL5_bac-type"/>
</dbReference>
<dbReference type="InterPro" id="IPR031309">
    <property type="entry name" value="Ribosomal_uL5_C"/>
</dbReference>
<dbReference type="Pfam" id="PF00281">
    <property type="entry name" value="Ribosomal_L5"/>
    <property type="match status" value="1"/>
</dbReference>
<dbReference type="InterPro" id="IPR002132">
    <property type="entry name" value="Ribosomal_uL5"/>
</dbReference>
<feature type="domain" description="Large ribosomal subunit protein uL5 N-terminal" evidence="7">
    <location>
        <begin position="25"/>
        <end position="81"/>
    </location>
</feature>
<keyword evidence="5" id="KW-0694">RNA-binding</keyword>
<comment type="similarity">
    <text evidence="1 5 6">Belongs to the universal ribosomal protein uL5 family.</text>
</comment>
<reference evidence="9 10" key="1">
    <citation type="submission" date="2019-01" db="EMBL/GenBank/DDBJ databases">
        <title>Insights into ecological role of a new deltaproteobacterial order Candidatus Sinidesulfobacterales (Sva0485) by metagenomics and metatranscriptomics.</title>
        <authorList>
            <person name="Tan S."/>
            <person name="Liu J."/>
            <person name="Fang Y."/>
            <person name="Hedlund B.P."/>
            <person name="Lian Z.H."/>
            <person name="Huang L.Y."/>
            <person name="Li J.T."/>
            <person name="Huang L.N."/>
            <person name="Li W.J."/>
            <person name="Jiang H.C."/>
            <person name="Dong H.L."/>
            <person name="Shu W.S."/>
        </authorList>
    </citation>
    <scope>NUCLEOTIDE SEQUENCE [LARGE SCALE GENOMIC DNA]</scope>
    <source>
        <strain evidence="9">AP3</strain>
    </source>
</reference>
<evidence type="ECO:0000313" key="10">
    <source>
        <dbReference type="Proteomes" id="UP000320813"/>
    </source>
</evidence>
<dbReference type="PIRSF" id="PIRSF002161">
    <property type="entry name" value="Ribosomal_L5"/>
    <property type="match status" value="1"/>
</dbReference>
<evidence type="ECO:0000313" key="9">
    <source>
        <dbReference type="EMBL" id="RZD15157.1"/>
    </source>
</evidence>
<keyword evidence="5" id="KW-0820">tRNA-binding</keyword>
<keyword evidence="5" id="KW-0699">rRNA-binding</keyword>
<dbReference type="Proteomes" id="UP000320813">
    <property type="component" value="Unassembled WGS sequence"/>
</dbReference>
<feature type="domain" description="Large ribosomal subunit protein uL5 C-terminal" evidence="8">
    <location>
        <begin position="85"/>
        <end position="178"/>
    </location>
</feature>
<dbReference type="GO" id="GO:0005840">
    <property type="term" value="C:ribosome"/>
    <property type="evidence" value="ECO:0007669"/>
    <property type="project" value="UniProtKB-KW"/>
</dbReference>
<sequence length="180" mass="20538">MASRYKEFYKNEVAPKLMEETGYKNVHQIPKLSKIVINMGLGEATSNSKIIEQSITELAKISGQKPVVAKAKKSIAAFKLKENQEIGCFVTLRNERMYDFFDKLINIALPRVRDFKGLSKKSFDGYGNYTFGVKEQVIFPEISYELIDKIKGMNITIVTTAKNNDDGYKLLKGFNFPFRN</sequence>
<evidence type="ECO:0000256" key="4">
    <source>
        <dbReference type="ARBA" id="ARBA00035245"/>
    </source>
</evidence>
<protein>
    <recommendedName>
        <fullName evidence="4 5">Large ribosomal subunit protein uL5</fullName>
    </recommendedName>
</protein>
<dbReference type="FunFam" id="3.30.1440.10:FF:000001">
    <property type="entry name" value="50S ribosomal protein L5"/>
    <property type="match status" value="1"/>
</dbReference>
<dbReference type="GO" id="GO:0019843">
    <property type="term" value="F:rRNA binding"/>
    <property type="evidence" value="ECO:0007669"/>
    <property type="project" value="UniProtKB-UniRule"/>
</dbReference>
<dbReference type="InterPro" id="IPR022803">
    <property type="entry name" value="Ribosomal_uL5_dom_sf"/>
</dbReference>
<evidence type="ECO:0000256" key="1">
    <source>
        <dbReference type="ARBA" id="ARBA00008553"/>
    </source>
</evidence>
<evidence type="ECO:0000259" key="7">
    <source>
        <dbReference type="Pfam" id="PF00281"/>
    </source>
</evidence>
<gene>
    <name evidence="5" type="primary">rplE</name>
    <name evidence="9" type="ORF">EVJ47_02470</name>
</gene>
<organism evidence="9 10">
    <name type="scientific">Candidatus Acidulodesulfobacterium ferriphilum</name>
    <dbReference type="NCBI Taxonomy" id="2597223"/>
    <lineage>
        <taxon>Bacteria</taxon>
        <taxon>Deltaproteobacteria</taxon>
        <taxon>Candidatus Acidulodesulfobacterales</taxon>
        <taxon>Candidatus Acidulodesulfobacterium</taxon>
    </lineage>
</organism>
<keyword evidence="2 5" id="KW-0689">Ribosomal protein</keyword>
<dbReference type="Gene3D" id="3.30.1440.10">
    <property type="match status" value="1"/>
</dbReference>
<proteinExistence type="inferred from homology"/>